<protein>
    <recommendedName>
        <fullName evidence="4">Secreted protein</fullName>
    </recommendedName>
</protein>
<evidence type="ECO:0000313" key="2">
    <source>
        <dbReference type="EMBL" id="VDO08547.1"/>
    </source>
</evidence>
<feature type="chain" id="PRO_5018165615" description="Secreted protein" evidence="1">
    <location>
        <begin position="26"/>
        <end position="81"/>
    </location>
</feature>
<keyword evidence="3" id="KW-1185">Reference proteome</keyword>
<sequence>MLRVCLGKAAFCIAVPCVLNTAADGIVCASKEGAVTATGFRAVPVADLVNFGLLFCECGNNADGDVSLIAKFLITACADAL</sequence>
<evidence type="ECO:0000313" key="3">
    <source>
        <dbReference type="Proteomes" id="UP000280834"/>
    </source>
</evidence>
<evidence type="ECO:0000256" key="1">
    <source>
        <dbReference type="SAM" id="SignalP"/>
    </source>
</evidence>
<dbReference type="EMBL" id="UZAG01000475">
    <property type="protein sequence ID" value="VDO08547.1"/>
    <property type="molecule type" value="Genomic_DNA"/>
</dbReference>
<gene>
    <name evidence="2" type="ORF">BTMF_LOCUS759</name>
</gene>
<proteinExistence type="predicted"/>
<evidence type="ECO:0008006" key="4">
    <source>
        <dbReference type="Google" id="ProtNLM"/>
    </source>
</evidence>
<dbReference type="AlphaFoldDB" id="A0A3P7THE2"/>
<keyword evidence="1" id="KW-0732">Signal</keyword>
<feature type="signal peptide" evidence="1">
    <location>
        <begin position="1"/>
        <end position="25"/>
    </location>
</feature>
<accession>A0A3P7THE2</accession>
<reference evidence="2 3" key="1">
    <citation type="submission" date="2018-11" db="EMBL/GenBank/DDBJ databases">
        <authorList>
            <consortium name="Pathogen Informatics"/>
        </authorList>
    </citation>
    <scope>NUCLEOTIDE SEQUENCE [LARGE SCALE GENOMIC DNA]</scope>
</reference>
<name>A0A3P7THE2_9BILA</name>
<organism evidence="2 3">
    <name type="scientific">Brugia timori</name>
    <dbReference type="NCBI Taxonomy" id="42155"/>
    <lineage>
        <taxon>Eukaryota</taxon>
        <taxon>Metazoa</taxon>
        <taxon>Ecdysozoa</taxon>
        <taxon>Nematoda</taxon>
        <taxon>Chromadorea</taxon>
        <taxon>Rhabditida</taxon>
        <taxon>Spirurina</taxon>
        <taxon>Spiruromorpha</taxon>
        <taxon>Filarioidea</taxon>
        <taxon>Onchocercidae</taxon>
        <taxon>Brugia</taxon>
    </lineage>
</organism>
<dbReference type="Proteomes" id="UP000280834">
    <property type="component" value="Unassembled WGS sequence"/>
</dbReference>